<organism evidence="1 2">
    <name type="scientific">Salinimicrobium flavum</name>
    <dbReference type="NCBI Taxonomy" id="1737065"/>
    <lineage>
        <taxon>Bacteria</taxon>
        <taxon>Pseudomonadati</taxon>
        <taxon>Bacteroidota</taxon>
        <taxon>Flavobacteriia</taxon>
        <taxon>Flavobacteriales</taxon>
        <taxon>Flavobacteriaceae</taxon>
        <taxon>Salinimicrobium</taxon>
    </lineage>
</organism>
<evidence type="ECO:0000313" key="1">
    <source>
        <dbReference type="EMBL" id="MFD2518712.1"/>
    </source>
</evidence>
<dbReference type="PROSITE" id="PS51197">
    <property type="entry name" value="HTH_RRF2_2"/>
    <property type="match status" value="1"/>
</dbReference>
<keyword evidence="2" id="KW-1185">Reference proteome</keyword>
<dbReference type="SUPFAM" id="SSF46785">
    <property type="entry name" value="Winged helix' DNA-binding domain"/>
    <property type="match status" value="1"/>
</dbReference>
<protein>
    <submittedName>
        <fullName evidence="1">RrF2 family transcriptional regulator</fullName>
    </submittedName>
</protein>
<name>A0ABW5J0S9_9FLAO</name>
<dbReference type="PANTHER" id="PTHR33221:SF15">
    <property type="entry name" value="HTH-TYPE TRANSCRIPTIONAL REGULATOR YWGB-RELATED"/>
    <property type="match status" value="1"/>
</dbReference>
<sequence length="143" mass="15718">MLSSSSKYAVNAVLYIAVYASEDKKIRAGEIAEAIKLPSPFLSKLLQTLSRENILSSSKGPKGGFYLTPEAKELALIEVVKSIDGVDRLEDCVLGLKKCSSEQPCPVHFAVQPFKNRFLQELAENSIGSYAEKVKKGETYLFV</sequence>
<dbReference type="Gene3D" id="1.10.10.10">
    <property type="entry name" value="Winged helix-like DNA-binding domain superfamily/Winged helix DNA-binding domain"/>
    <property type="match status" value="1"/>
</dbReference>
<dbReference type="RefSeq" id="WP_380753317.1">
    <property type="nucleotide sequence ID" value="NZ_JBHULT010000010.1"/>
</dbReference>
<dbReference type="InterPro" id="IPR036388">
    <property type="entry name" value="WH-like_DNA-bd_sf"/>
</dbReference>
<accession>A0ABW5J0S9</accession>
<dbReference type="Pfam" id="PF02082">
    <property type="entry name" value="Rrf2"/>
    <property type="match status" value="1"/>
</dbReference>
<proteinExistence type="predicted"/>
<gene>
    <name evidence="1" type="ORF">ACFSTG_12455</name>
</gene>
<dbReference type="NCBIfam" id="TIGR00738">
    <property type="entry name" value="rrf2_super"/>
    <property type="match status" value="1"/>
</dbReference>
<dbReference type="InterPro" id="IPR036390">
    <property type="entry name" value="WH_DNA-bd_sf"/>
</dbReference>
<dbReference type="Proteomes" id="UP001597468">
    <property type="component" value="Unassembled WGS sequence"/>
</dbReference>
<evidence type="ECO:0000313" key="2">
    <source>
        <dbReference type="Proteomes" id="UP001597468"/>
    </source>
</evidence>
<dbReference type="InterPro" id="IPR000944">
    <property type="entry name" value="Tscrpt_reg_Rrf2"/>
</dbReference>
<dbReference type="EMBL" id="JBHULT010000010">
    <property type="protein sequence ID" value="MFD2518712.1"/>
    <property type="molecule type" value="Genomic_DNA"/>
</dbReference>
<reference evidence="2" key="1">
    <citation type="journal article" date="2019" name="Int. J. Syst. Evol. Microbiol.">
        <title>The Global Catalogue of Microorganisms (GCM) 10K type strain sequencing project: providing services to taxonomists for standard genome sequencing and annotation.</title>
        <authorList>
            <consortium name="The Broad Institute Genomics Platform"/>
            <consortium name="The Broad Institute Genome Sequencing Center for Infectious Disease"/>
            <person name="Wu L."/>
            <person name="Ma J."/>
        </authorList>
    </citation>
    <scope>NUCLEOTIDE SEQUENCE [LARGE SCALE GENOMIC DNA]</scope>
    <source>
        <strain evidence="2">KCTC 42585</strain>
    </source>
</reference>
<dbReference type="PANTHER" id="PTHR33221">
    <property type="entry name" value="WINGED HELIX-TURN-HELIX TRANSCRIPTIONAL REGULATOR, RRF2 FAMILY"/>
    <property type="match status" value="1"/>
</dbReference>
<comment type="caution">
    <text evidence="1">The sequence shown here is derived from an EMBL/GenBank/DDBJ whole genome shotgun (WGS) entry which is preliminary data.</text>
</comment>